<feature type="compositionally biased region" description="Polar residues" evidence="1">
    <location>
        <begin position="177"/>
        <end position="190"/>
    </location>
</feature>
<protein>
    <submittedName>
        <fullName evidence="2">Uncharacterized protein</fullName>
    </submittedName>
</protein>
<organism evidence="2 3">
    <name type="scientific">Cytospora leucostoma</name>
    <dbReference type="NCBI Taxonomy" id="1230097"/>
    <lineage>
        <taxon>Eukaryota</taxon>
        <taxon>Fungi</taxon>
        <taxon>Dikarya</taxon>
        <taxon>Ascomycota</taxon>
        <taxon>Pezizomycotina</taxon>
        <taxon>Sordariomycetes</taxon>
        <taxon>Sordariomycetidae</taxon>
        <taxon>Diaporthales</taxon>
        <taxon>Cytosporaceae</taxon>
        <taxon>Cytospora</taxon>
    </lineage>
</organism>
<feature type="region of interest" description="Disordered" evidence="1">
    <location>
        <begin position="168"/>
        <end position="190"/>
    </location>
</feature>
<feature type="region of interest" description="Disordered" evidence="1">
    <location>
        <begin position="571"/>
        <end position="601"/>
    </location>
</feature>
<reference evidence="2 3" key="1">
    <citation type="submission" date="2015-09" db="EMBL/GenBank/DDBJ databases">
        <title>Host preference determinants of Valsa canker pathogens revealed by comparative genomics.</title>
        <authorList>
            <person name="Yin Z."/>
            <person name="Huang L."/>
        </authorList>
    </citation>
    <scope>NUCLEOTIDE SEQUENCE [LARGE SCALE GENOMIC DNA]</scope>
    <source>
        <strain evidence="2 3">SXYLt</strain>
    </source>
</reference>
<feature type="region of interest" description="Disordered" evidence="1">
    <location>
        <begin position="1"/>
        <end position="138"/>
    </location>
</feature>
<dbReference type="EMBL" id="LKEB01000005">
    <property type="protein sequence ID" value="ROW16406.1"/>
    <property type="molecule type" value="Genomic_DNA"/>
</dbReference>
<evidence type="ECO:0000313" key="2">
    <source>
        <dbReference type="EMBL" id="ROW16406.1"/>
    </source>
</evidence>
<evidence type="ECO:0000313" key="3">
    <source>
        <dbReference type="Proteomes" id="UP000285146"/>
    </source>
</evidence>
<name>A0A423XJC6_9PEZI</name>
<dbReference type="AlphaFoldDB" id="A0A423XJC6"/>
<dbReference type="InParanoid" id="A0A423XJC6"/>
<proteinExistence type="predicted"/>
<feature type="compositionally biased region" description="Basic and acidic residues" evidence="1">
    <location>
        <begin position="82"/>
        <end position="94"/>
    </location>
</feature>
<feature type="compositionally biased region" description="Polar residues" evidence="1">
    <location>
        <begin position="256"/>
        <end position="270"/>
    </location>
</feature>
<dbReference type="Proteomes" id="UP000285146">
    <property type="component" value="Unassembled WGS sequence"/>
</dbReference>
<dbReference type="OrthoDB" id="3506470at2759"/>
<feature type="compositionally biased region" description="Basic and acidic residues" evidence="1">
    <location>
        <begin position="1"/>
        <end position="17"/>
    </location>
</feature>
<evidence type="ECO:0000256" key="1">
    <source>
        <dbReference type="SAM" id="MobiDB-lite"/>
    </source>
</evidence>
<feature type="region of interest" description="Disordered" evidence="1">
    <location>
        <begin position="238"/>
        <end position="270"/>
    </location>
</feature>
<comment type="caution">
    <text evidence="2">The sequence shown here is derived from an EMBL/GenBank/DDBJ whole genome shotgun (WGS) entry which is preliminary data.</text>
</comment>
<accession>A0A423XJC6</accession>
<gene>
    <name evidence="2" type="ORF">VPNG_02787</name>
</gene>
<feature type="compositionally biased region" description="Low complexity" evidence="1">
    <location>
        <begin position="239"/>
        <end position="249"/>
    </location>
</feature>
<sequence>MTDDRYTHMSEENDKGKARSALKGLDDGWGSDSSADVEAGRSSPSVRVRKQSVTTAGTSVEAPSIIGTGVGRVGCNSPTQSLDKRDARMPHKGGESWVDLGPDMTKSEEDVSRSGALTRPSDYTDWANTQPALFSDEEGPEQLTFVNVPRRRSSLSHQVTTVILGESAHAHSSSAHPTVSQGPTSQVLLPSPQATNHHLAEQQQHPQNWDNCEAAESPIVPTSPHQTIRKPGCALRTTLQSQQLQSPSSCADPSVRINSLDSSHQKRQQPTLFNRLRKTQSHSKMHVLTHVQSWLDSSATTPSGLNTFANPSSPTGMASLTSIRVPAEVLENLRIIVGNFPDTMLRTSSLTVQTIRSYSRKLKRGGANNERALARDSDEVAFDARDPSAPALDRQPSFGTLKLKKMSLRGRLNLTSRLTTSPTSPTLREDDEFWRELDNHQRATRSDTPLSRKSHSAVSACVAALRCIFPNGTDYLLDALYAHIIAYNYINSLCGGLPHLQNGGGQRVLRARPSRNFAVPLGVTSRADLKLQDPEDSAIKEFEDDVASVASTAVVPKKAASLLGLGATDMGKPVKPHPGTLGGRKAKYRKTTPPAASFSASLESESAMRDLRDSISANIHRLVATMKEASFSANKEESDEDGEDGFVLGTNVKDLDPTLLRAICEVVRCYEELS</sequence>
<keyword evidence="3" id="KW-1185">Reference proteome</keyword>